<gene>
    <name evidence="1" type="ORF">LCGC14_2398280</name>
</gene>
<protein>
    <submittedName>
        <fullName evidence="1">Uncharacterized protein</fullName>
    </submittedName>
</protein>
<dbReference type="AlphaFoldDB" id="A0A0F9CI55"/>
<proteinExistence type="predicted"/>
<dbReference type="EMBL" id="LAZR01035945">
    <property type="protein sequence ID" value="KKL26137.1"/>
    <property type="molecule type" value="Genomic_DNA"/>
</dbReference>
<evidence type="ECO:0000313" key="1">
    <source>
        <dbReference type="EMBL" id="KKL26137.1"/>
    </source>
</evidence>
<organism evidence="1">
    <name type="scientific">marine sediment metagenome</name>
    <dbReference type="NCBI Taxonomy" id="412755"/>
    <lineage>
        <taxon>unclassified sequences</taxon>
        <taxon>metagenomes</taxon>
        <taxon>ecological metagenomes</taxon>
    </lineage>
</organism>
<sequence length="43" mass="4965">MIVANILVTSPSSFSYVTALISDGEAYYKKFWYNPEKKLIYNV</sequence>
<reference evidence="1" key="1">
    <citation type="journal article" date="2015" name="Nature">
        <title>Complex archaea that bridge the gap between prokaryotes and eukaryotes.</title>
        <authorList>
            <person name="Spang A."/>
            <person name="Saw J.H."/>
            <person name="Jorgensen S.L."/>
            <person name="Zaremba-Niedzwiedzka K."/>
            <person name="Martijn J."/>
            <person name="Lind A.E."/>
            <person name="van Eijk R."/>
            <person name="Schleper C."/>
            <person name="Guy L."/>
            <person name="Ettema T.J."/>
        </authorList>
    </citation>
    <scope>NUCLEOTIDE SEQUENCE</scope>
</reference>
<accession>A0A0F9CI55</accession>
<comment type="caution">
    <text evidence="1">The sequence shown here is derived from an EMBL/GenBank/DDBJ whole genome shotgun (WGS) entry which is preliminary data.</text>
</comment>
<name>A0A0F9CI55_9ZZZZ</name>